<dbReference type="EMBL" id="LXQA011304281">
    <property type="protein sequence ID" value="MCI92553.1"/>
    <property type="molecule type" value="Genomic_DNA"/>
</dbReference>
<keyword evidence="2" id="KW-1185">Reference proteome</keyword>
<dbReference type="PANTHER" id="PTHR15503:SF45">
    <property type="entry name" value="RNA-DIRECTED DNA POLYMERASE HOMOLOG"/>
    <property type="match status" value="1"/>
</dbReference>
<name>A0A392VYL7_9FABA</name>
<evidence type="ECO:0000313" key="1">
    <source>
        <dbReference type="EMBL" id="MCI92553.1"/>
    </source>
</evidence>
<feature type="non-terminal residue" evidence="1">
    <location>
        <position position="1"/>
    </location>
</feature>
<dbReference type="AlphaFoldDB" id="A0A392VYL7"/>
<dbReference type="Proteomes" id="UP000265520">
    <property type="component" value="Unassembled WGS sequence"/>
</dbReference>
<protein>
    <submittedName>
        <fullName evidence="1">Cellular nucleic acid-binding protein</fullName>
    </submittedName>
</protein>
<dbReference type="PANTHER" id="PTHR15503">
    <property type="entry name" value="LDOC1 RELATED"/>
    <property type="match status" value="1"/>
</dbReference>
<dbReference type="InterPro" id="IPR032567">
    <property type="entry name" value="RTL1-rel"/>
</dbReference>
<organism evidence="1 2">
    <name type="scientific">Trifolium medium</name>
    <dbReference type="NCBI Taxonomy" id="97028"/>
    <lineage>
        <taxon>Eukaryota</taxon>
        <taxon>Viridiplantae</taxon>
        <taxon>Streptophyta</taxon>
        <taxon>Embryophyta</taxon>
        <taxon>Tracheophyta</taxon>
        <taxon>Spermatophyta</taxon>
        <taxon>Magnoliopsida</taxon>
        <taxon>eudicotyledons</taxon>
        <taxon>Gunneridae</taxon>
        <taxon>Pentapetalae</taxon>
        <taxon>rosids</taxon>
        <taxon>fabids</taxon>
        <taxon>Fabales</taxon>
        <taxon>Fabaceae</taxon>
        <taxon>Papilionoideae</taxon>
        <taxon>50 kb inversion clade</taxon>
        <taxon>NPAAA clade</taxon>
        <taxon>Hologalegina</taxon>
        <taxon>IRL clade</taxon>
        <taxon>Trifolieae</taxon>
        <taxon>Trifolium</taxon>
    </lineage>
</organism>
<evidence type="ECO:0000313" key="2">
    <source>
        <dbReference type="Proteomes" id="UP000265520"/>
    </source>
</evidence>
<sequence>FASLRVEEKTEVDALPVVREFVDVFPDDILDLPPEREVEFSIGIVPGTSPISMAPYRMSAAELEKLKE</sequence>
<comment type="caution">
    <text evidence="1">The sequence shown here is derived from an EMBL/GenBank/DDBJ whole genome shotgun (WGS) entry which is preliminary data.</text>
</comment>
<reference evidence="1 2" key="1">
    <citation type="journal article" date="2018" name="Front. Plant Sci.">
        <title>Red Clover (Trifolium pratense) and Zigzag Clover (T. medium) - A Picture of Genomic Similarities and Differences.</title>
        <authorList>
            <person name="Dluhosova J."/>
            <person name="Istvanek J."/>
            <person name="Nedelnik J."/>
            <person name="Repkova J."/>
        </authorList>
    </citation>
    <scope>NUCLEOTIDE SEQUENCE [LARGE SCALE GENOMIC DNA]</scope>
    <source>
        <strain evidence="2">cv. 10/8</strain>
        <tissue evidence="1">Leaf</tissue>
    </source>
</reference>
<feature type="non-terminal residue" evidence="1">
    <location>
        <position position="68"/>
    </location>
</feature>
<proteinExistence type="predicted"/>
<accession>A0A392VYL7</accession>